<dbReference type="SUPFAM" id="SSF48452">
    <property type="entry name" value="TPR-like"/>
    <property type="match status" value="1"/>
</dbReference>
<evidence type="ECO:0000256" key="1">
    <source>
        <dbReference type="SAM" id="SignalP"/>
    </source>
</evidence>
<reference evidence="2 3" key="1">
    <citation type="submission" date="2024-03" db="EMBL/GenBank/DDBJ databases">
        <authorList>
            <person name="Jo J.-H."/>
        </authorList>
    </citation>
    <scope>NUCLEOTIDE SEQUENCE [LARGE SCALE GENOMIC DNA]</scope>
    <source>
        <strain evidence="2 3">PS1R-30</strain>
    </source>
</reference>
<comment type="caution">
    <text evidence="2">The sequence shown here is derived from an EMBL/GenBank/DDBJ whole genome shotgun (WGS) entry which is preliminary data.</text>
</comment>
<gene>
    <name evidence="2" type="ORF">WG901_17960</name>
</gene>
<keyword evidence="3" id="KW-1185">Reference proteome</keyword>
<dbReference type="EMBL" id="JBBHJZ010000004">
    <property type="protein sequence ID" value="MEJ5978542.1"/>
    <property type="molecule type" value="Genomic_DNA"/>
</dbReference>
<sequence>MRKRLLWALLAIAAAPAAARAEWLEASSAHFVVYADDSERDIRTFSQQLERYHSAMALLTGARDAPPPSPSNRVTVFVVSNQAQVRKLYGEGSRYVGGFYMPRAGASAAIVPRVATGTAKPAPSMLVLLHEYAHHFMISTSAFPMPRWYSEGGAEFFASAGFPSDGAVEIGRPAMHRAAELLLPGFARDVPVAELLDPAARRRDRTGYDAFYGKSWALFHYLTFDKARDGQMLRYLQGMQQGKSSREAGLAAFGDFDQLERDLDSYLHKSRTMMFNLKPDMIAIGPVEVRRLTAGEAAMMAVRVQSHRGVTAEKARALLPEARAVALRFPEDPAVLASLAEAEHDAGNDAEAIVAADAAIARNPALASAHVQKGMSLFRQAATATDRTAAYSKARVAFAVLNRREPDHPLPLIYYYRSFVEQGLAPPDLALHGLARAVEMAPFDLGLRMTLGMALIRRHEGETAKRAIAPVAYNPHGGRLAAIAQTVMARLDSDPKWDARGIETVNTGDDEE</sequence>
<evidence type="ECO:0000313" key="2">
    <source>
        <dbReference type="EMBL" id="MEJ5978542.1"/>
    </source>
</evidence>
<dbReference type="InterPro" id="IPR011990">
    <property type="entry name" value="TPR-like_helical_dom_sf"/>
</dbReference>
<feature type="chain" id="PRO_5047142291" description="DUF1570 domain-containing protein" evidence="1">
    <location>
        <begin position="22"/>
        <end position="512"/>
    </location>
</feature>
<organism evidence="2 3">
    <name type="scientific">Novosphingobium anseongense</name>
    <dbReference type="NCBI Taxonomy" id="3133436"/>
    <lineage>
        <taxon>Bacteria</taxon>
        <taxon>Pseudomonadati</taxon>
        <taxon>Pseudomonadota</taxon>
        <taxon>Alphaproteobacteria</taxon>
        <taxon>Sphingomonadales</taxon>
        <taxon>Sphingomonadaceae</taxon>
        <taxon>Novosphingobium</taxon>
    </lineage>
</organism>
<protein>
    <recommendedName>
        <fullName evidence="4">DUF1570 domain-containing protein</fullName>
    </recommendedName>
</protein>
<dbReference type="Proteomes" id="UP001361239">
    <property type="component" value="Unassembled WGS sequence"/>
</dbReference>
<dbReference type="RefSeq" id="WP_339588485.1">
    <property type="nucleotide sequence ID" value="NZ_JBBHJZ010000004.1"/>
</dbReference>
<accession>A0ABU8RZP5</accession>
<keyword evidence="1" id="KW-0732">Signal</keyword>
<evidence type="ECO:0008006" key="4">
    <source>
        <dbReference type="Google" id="ProtNLM"/>
    </source>
</evidence>
<evidence type="ECO:0000313" key="3">
    <source>
        <dbReference type="Proteomes" id="UP001361239"/>
    </source>
</evidence>
<dbReference type="Gene3D" id="1.25.40.10">
    <property type="entry name" value="Tetratricopeptide repeat domain"/>
    <property type="match status" value="1"/>
</dbReference>
<feature type="signal peptide" evidence="1">
    <location>
        <begin position="1"/>
        <end position="21"/>
    </location>
</feature>
<proteinExistence type="predicted"/>
<name>A0ABU8RZP5_9SPHN</name>